<dbReference type="GO" id="GO:0003723">
    <property type="term" value="F:RNA binding"/>
    <property type="evidence" value="ECO:0007669"/>
    <property type="project" value="InterPro"/>
</dbReference>
<dbReference type="SUPFAM" id="SSF55895">
    <property type="entry name" value="Ribonuclease Rh-like"/>
    <property type="match status" value="1"/>
</dbReference>
<protein>
    <submittedName>
        <fullName evidence="3">Uncharacterized protein</fullName>
    </submittedName>
</protein>
<dbReference type="Gene3D" id="3.90.730.10">
    <property type="entry name" value="Ribonuclease T2-like"/>
    <property type="match status" value="1"/>
</dbReference>
<gene>
    <name evidence="3" type="ORF">DCAR_0519385</name>
</gene>
<keyword evidence="4" id="KW-1185">Reference proteome</keyword>
<name>A0A164XXV1_DAUCS</name>
<sequence length="142" mass="16127">MPGIWAGNASGMTEDYCYGKDGKPKPRIPDALFHACMQLERFKARLTISWPPIVQGVPAVNLWRHKYNTHGVCFEDWTPSDYLNFVDRVSLNNITKLLDTNGIKISTTVKYSRSAIEKAIRSKIGDGFNMYLGCQQDETFFT</sequence>
<dbReference type="EMBL" id="CP093347">
    <property type="protein sequence ID" value="WOH00029.1"/>
    <property type="molecule type" value="Genomic_DNA"/>
</dbReference>
<evidence type="ECO:0000313" key="3">
    <source>
        <dbReference type="EMBL" id="WOH00029.1"/>
    </source>
</evidence>
<dbReference type="Gramene" id="KZM93711">
    <property type="protein sequence ID" value="KZM93711"/>
    <property type="gene ID" value="DCAR_016956"/>
</dbReference>
<reference evidence="3" key="1">
    <citation type="journal article" date="2016" name="Nat. Genet.">
        <title>A high-quality carrot genome assembly provides new insights into carotenoid accumulation and asterid genome evolution.</title>
        <authorList>
            <person name="Iorizzo M."/>
            <person name="Ellison S."/>
            <person name="Senalik D."/>
            <person name="Zeng P."/>
            <person name="Satapoomin P."/>
            <person name="Huang J."/>
            <person name="Bowman M."/>
            <person name="Iovene M."/>
            <person name="Sanseverino W."/>
            <person name="Cavagnaro P."/>
            <person name="Yildiz M."/>
            <person name="Macko-Podgorni A."/>
            <person name="Moranska E."/>
            <person name="Grzebelus E."/>
            <person name="Grzebelus D."/>
            <person name="Ashrafi H."/>
            <person name="Zheng Z."/>
            <person name="Cheng S."/>
            <person name="Spooner D."/>
            <person name="Van Deynze A."/>
            <person name="Simon P."/>
        </authorList>
    </citation>
    <scope>NUCLEOTIDE SEQUENCE</scope>
    <source>
        <tissue evidence="3">Leaf</tissue>
    </source>
</reference>
<dbReference type="InterPro" id="IPR001568">
    <property type="entry name" value="RNase_T2-like"/>
</dbReference>
<dbReference type="Proteomes" id="UP000077755">
    <property type="component" value="Chromosome 5"/>
</dbReference>
<dbReference type="PANTHER" id="PTHR11240">
    <property type="entry name" value="RIBONUCLEASE T2"/>
    <property type="match status" value="1"/>
</dbReference>
<dbReference type="GO" id="GO:0033897">
    <property type="term" value="F:ribonuclease T2 activity"/>
    <property type="evidence" value="ECO:0007669"/>
    <property type="project" value="InterPro"/>
</dbReference>
<evidence type="ECO:0000313" key="4">
    <source>
        <dbReference type="Proteomes" id="UP000077755"/>
    </source>
</evidence>
<dbReference type="AlphaFoldDB" id="A0A164XXV1"/>
<accession>A0A164XXV1</accession>
<organism evidence="3 4">
    <name type="scientific">Daucus carota subsp. sativus</name>
    <name type="common">Carrot</name>
    <dbReference type="NCBI Taxonomy" id="79200"/>
    <lineage>
        <taxon>Eukaryota</taxon>
        <taxon>Viridiplantae</taxon>
        <taxon>Streptophyta</taxon>
        <taxon>Embryophyta</taxon>
        <taxon>Tracheophyta</taxon>
        <taxon>Spermatophyta</taxon>
        <taxon>Magnoliopsida</taxon>
        <taxon>eudicotyledons</taxon>
        <taxon>Gunneridae</taxon>
        <taxon>Pentapetalae</taxon>
        <taxon>asterids</taxon>
        <taxon>campanulids</taxon>
        <taxon>Apiales</taxon>
        <taxon>Apiaceae</taxon>
        <taxon>Apioideae</taxon>
        <taxon>Scandiceae</taxon>
        <taxon>Daucinae</taxon>
        <taxon>Daucus</taxon>
        <taxon>Daucus sect. Daucus</taxon>
    </lineage>
</organism>
<dbReference type="InterPro" id="IPR036430">
    <property type="entry name" value="RNase_T2-like_sf"/>
</dbReference>
<proteinExistence type="inferred from homology"/>
<dbReference type="Pfam" id="PF00445">
    <property type="entry name" value="Ribonuclease_T2"/>
    <property type="match status" value="1"/>
</dbReference>
<reference evidence="3" key="2">
    <citation type="submission" date="2022-03" db="EMBL/GenBank/DDBJ databases">
        <title>Draft title - Genomic analysis of global carrot germplasm unveils the trajectory of domestication and the origin of high carotenoid orange carrot.</title>
        <authorList>
            <person name="Iorizzo M."/>
            <person name="Ellison S."/>
            <person name="Senalik D."/>
            <person name="Macko-Podgorni A."/>
            <person name="Grzebelus D."/>
            <person name="Bostan H."/>
            <person name="Rolling W."/>
            <person name="Curaba J."/>
            <person name="Simon P."/>
        </authorList>
    </citation>
    <scope>NUCLEOTIDE SEQUENCE</scope>
    <source>
        <tissue evidence="3">Leaf</tissue>
    </source>
</reference>
<evidence type="ECO:0000256" key="2">
    <source>
        <dbReference type="RuleBase" id="RU004328"/>
    </source>
</evidence>
<evidence type="ECO:0000256" key="1">
    <source>
        <dbReference type="ARBA" id="ARBA00007469"/>
    </source>
</evidence>
<dbReference type="PANTHER" id="PTHR11240:SF22">
    <property type="entry name" value="RIBONUCLEASE T2"/>
    <property type="match status" value="1"/>
</dbReference>
<comment type="similarity">
    <text evidence="1 2">Belongs to the RNase T2 family.</text>
</comment>